<feature type="non-terminal residue" evidence="1">
    <location>
        <position position="1"/>
    </location>
</feature>
<dbReference type="EMBL" id="QDGB01000224">
    <property type="protein sequence ID" value="RQX17315.1"/>
    <property type="molecule type" value="Genomic_DNA"/>
</dbReference>
<organism evidence="1 2">
    <name type="scientific">Micromonospora ureilytica</name>
    <dbReference type="NCBI Taxonomy" id="709868"/>
    <lineage>
        <taxon>Bacteria</taxon>
        <taxon>Bacillati</taxon>
        <taxon>Actinomycetota</taxon>
        <taxon>Actinomycetes</taxon>
        <taxon>Micromonosporales</taxon>
        <taxon>Micromonosporaceae</taxon>
        <taxon>Micromonospora</taxon>
    </lineage>
</organism>
<sequence>HSLINAVLEAGDSVAAEAFFKRQAREFVNPLIHGATTQLPSAFTNDPTIHRLRADIAGAQQRSEDAEVERLSEALRQRVEEMVPALYEEMRAHADMVVEALQMLPPVPSGTVYRGDWKLGGLTGLSRLVGLASATYGPRQLSFSSLTSTSQRYGEAWRFLSLVQNTGLR</sequence>
<dbReference type="AlphaFoldDB" id="A0A3N9XW28"/>
<evidence type="ECO:0000313" key="2">
    <source>
        <dbReference type="Proteomes" id="UP000278981"/>
    </source>
</evidence>
<gene>
    <name evidence="1" type="ORF">DDE19_11935</name>
</gene>
<accession>A0A3N9XW28</accession>
<dbReference type="Proteomes" id="UP000278981">
    <property type="component" value="Unassembled WGS sequence"/>
</dbReference>
<reference evidence="1 2" key="1">
    <citation type="submission" date="2018-04" db="EMBL/GenBank/DDBJ databases">
        <title>Micromonosporas from Atacama Desert.</title>
        <authorList>
            <person name="Carro L."/>
            <person name="Klenk H.-P."/>
            <person name="Goodfellow M."/>
        </authorList>
    </citation>
    <scope>NUCLEOTIDE SEQUENCE [LARGE SCALE GENOMIC DNA]</scope>
    <source>
        <strain evidence="1 2">LB19</strain>
    </source>
</reference>
<evidence type="ECO:0000313" key="1">
    <source>
        <dbReference type="EMBL" id="RQX17315.1"/>
    </source>
</evidence>
<name>A0A3N9XW28_9ACTN</name>
<comment type="caution">
    <text evidence="1">The sequence shown here is derived from an EMBL/GenBank/DDBJ whole genome shotgun (WGS) entry which is preliminary data.</text>
</comment>
<protein>
    <submittedName>
        <fullName evidence="1">Uncharacterized protein</fullName>
    </submittedName>
</protein>
<feature type="non-terminal residue" evidence="1">
    <location>
        <position position="169"/>
    </location>
</feature>
<proteinExistence type="predicted"/>